<accession>A0A1I3L3Q2</accession>
<feature type="transmembrane region" description="Helical" evidence="1">
    <location>
        <begin position="12"/>
        <end position="30"/>
    </location>
</feature>
<dbReference type="Proteomes" id="UP000198919">
    <property type="component" value="Unassembled WGS sequence"/>
</dbReference>
<reference evidence="4" key="1">
    <citation type="submission" date="2016-10" db="EMBL/GenBank/DDBJ databases">
        <authorList>
            <person name="Varghese N."/>
            <person name="Submissions S."/>
        </authorList>
    </citation>
    <scope>NUCLEOTIDE SEQUENCE [LARGE SCALE GENOMIC DNA]</scope>
    <source>
        <strain evidence="4">DSM 17908</strain>
    </source>
</reference>
<evidence type="ECO:0000313" key="3">
    <source>
        <dbReference type="EMBL" id="SFI79246.1"/>
    </source>
</evidence>
<proteinExistence type="predicted"/>
<evidence type="ECO:0000313" key="5">
    <source>
        <dbReference type="Proteomes" id="UP000224607"/>
    </source>
</evidence>
<dbReference type="RefSeq" id="WP_092508353.1">
    <property type="nucleotide sequence ID" value="NZ_CAWNQB010000045.1"/>
</dbReference>
<dbReference type="Proteomes" id="UP000224607">
    <property type="component" value="Unassembled WGS sequence"/>
</dbReference>
<dbReference type="OrthoDB" id="9788453at2"/>
<keyword evidence="5" id="KW-1185">Reference proteome</keyword>
<keyword evidence="1" id="KW-1133">Transmembrane helix</keyword>
<keyword evidence="1" id="KW-0472">Membrane</keyword>
<dbReference type="EMBL" id="NITY01000005">
    <property type="protein sequence ID" value="PHM44537.1"/>
    <property type="molecule type" value="Genomic_DNA"/>
</dbReference>
<keyword evidence="1" id="KW-0812">Transmembrane</keyword>
<evidence type="ECO:0000256" key="1">
    <source>
        <dbReference type="SAM" id="Phobius"/>
    </source>
</evidence>
<sequence>MPLLIFALFPENHYISVIAFLVIGLVGVPMSPAMITRVMRVSNAGSLVNSGLAFIYCVGWRVKYRSRIWIDCTTVDWVSSGYFCLAFTRTFQSQDCNEAVLMTKRTILDIEDLTYGKN</sequence>
<dbReference type="AlphaFoldDB" id="A0A1I3L3Q2"/>
<protein>
    <submittedName>
        <fullName evidence="2">MFS transporter</fullName>
    </submittedName>
</protein>
<evidence type="ECO:0000313" key="2">
    <source>
        <dbReference type="EMBL" id="PHM44537.1"/>
    </source>
</evidence>
<evidence type="ECO:0000313" key="4">
    <source>
        <dbReference type="Proteomes" id="UP000198919"/>
    </source>
</evidence>
<reference evidence="3" key="2">
    <citation type="submission" date="2016-10" db="EMBL/GenBank/DDBJ databases">
        <authorList>
            <person name="de Groot N.N."/>
        </authorList>
    </citation>
    <scope>NUCLEOTIDE SEQUENCE [LARGE SCALE GENOMIC DNA]</scope>
    <source>
        <strain evidence="3">DSM 17908</strain>
    </source>
</reference>
<dbReference type="EMBL" id="FORG01000003">
    <property type="protein sequence ID" value="SFI79246.1"/>
    <property type="molecule type" value="Genomic_DNA"/>
</dbReference>
<organism evidence="3 4">
    <name type="scientific">Xenorhabdus mauleonii</name>
    <dbReference type="NCBI Taxonomy" id="351675"/>
    <lineage>
        <taxon>Bacteria</taxon>
        <taxon>Pseudomonadati</taxon>
        <taxon>Pseudomonadota</taxon>
        <taxon>Gammaproteobacteria</taxon>
        <taxon>Enterobacterales</taxon>
        <taxon>Morganellaceae</taxon>
        <taxon>Xenorhabdus</taxon>
    </lineage>
</organism>
<name>A0A1I3L3Q2_9GAMM</name>
<gene>
    <name evidence="3" type="ORF">SAMN05421680_103282</name>
    <name evidence="2" type="ORF">Xmau_01696</name>
</gene>
<reference evidence="2 5" key="3">
    <citation type="journal article" date="2017" name="Nat. Microbiol.">
        <title>Natural product diversity associated with the nematode symbionts Photorhabdus and Xenorhabdus.</title>
        <authorList>
            <person name="Tobias N.J."/>
            <person name="Wolff H."/>
            <person name="Djahanschiri B."/>
            <person name="Grundmann F."/>
            <person name="Kronenwerth M."/>
            <person name="Shi Y.M."/>
            <person name="Simonyi S."/>
            <person name="Grun P."/>
            <person name="Shapiro-Ilan D."/>
            <person name="Pidot S.J."/>
            <person name="Stinear T.P."/>
            <person name="Ebersberger I."/>
            <person name="Bode H.B."/>
        </authorList>
    </citation>
    <scope>NUCLEOTIDE SEQUENCE [LARGE SCALE GENOMIC DNA]</scope>
    <source>
        <strain evidence="2 5">DSM 17908</strain>
    </source>
</reference>